<keyword evidence="4" id="KW-1185">Reference proteome</keyword>
<dbReference type="Proteomes" id="UP000499080">
    <property type="component" value="Unassembled WGS sequence"/>
</dbReference>
<dbReference type="EMBL" id="BGPR01018273">
    <property type="protein sequence ID" value="GBN78701.1"/>
    <property type="molecule type" value="Genomic_DNA"/>
</dbReference>
<proteinExistence type="predicted"/>
<dbReference type="InterPro" id="IPR001589">
    <property type="entry name" value="Actinin_actin-bd_CS"/>
</dbReference>
<evidence type="ECO:0000313" key="3">
    <source>
        <dbReference type="EMBL" id="GBN78701.1"/>
    </source>
</evidence>
<evidence type="ECO:0000313" key="2">
    <source>
        <dbReference type="EMBL" id="GBN35191.1"/>
    </source>
</evidence>
<sequence>MSRDSVSYIYRRMYHFRITDCYLFFPFIDERDAIQKKTFTKWVNKHLKKVSTSQQSFSIAQLIRGRDLGGPFVFIRSPEHRYSCLRRAVTLLTFVRSRRNQYALTHRSFSPELSVISWWWP</sequence>
<dbReference type="Gene3D" id="1.10.418.10">
    <property type="entry name" value="Calponin-like domain"/>
    <property type="match status" value="1"/>
</dbReference>
<reference evidence="1 4" key="1">
    <citation type="journal article" date="2019" name="Sci. Rep.">
        <title>Orb-weaving spider Araneus ventricosus genome elucidates the spidroin gene catalogue.</title>
        <authorList>
            <person name="Kono N."/>
            <person name="Nakamura H."/>
            <person name="Ohtoshi R."/>
            <person name="Moran D.A.P."/>
            <person name="Shinohara A."/>
            <person name="Yoshida Y."/>
            <person name="Fujiwara M."/>
            <person name="Mori M."/>
            <person name="Tomita M."/>
            <person name="Arakawa K."/>
        </authorList>
    </citation>
    <scope>NUCLEOTIDE SEQUENCE [LARGE SCALE GENOMIC DNA]</scope>
</reference>
<protein>
    <submittedName>
        <fullName evidence="1">Uncharacterized protein</fullName>
    </submittedName>
</protein>
<organism evidence="1 4">
    <name type="scientific">Araneus ventricosus</name>
    <name type="common">Orbweaver spider</name>
    <name type="synonym">Epeira ventricosa</name>
    <dbReference type="NCBI Taxonomy" id="182803"/>
    <lineage>
        <taxon>Eukaryota</taxon>
        <taxon>Metazoa</taxon>
        <taxon>Ecdysozoa</taxon>
        <taxon>Arthropoda</taxon>
        <taxon>Chelicerata</taxon>
        <taxon>Arachnida</taxon>
        <taxon>Araneae</taxon>
        <taxon>Araneomorphae</taxon>
        <taxon>Entelegynae</taxon>
        <taxon>Araneoidea</taxon>
        <taxon>Araneidae</taxon>
        <taxon>Araneus</taxon>
    </lineage>
</organism>
<dbReference type="InterPro" id="IPR036872">
    <property type="entry name" value="CH_dom_sf"/>
</dbReference>
<dbReference type="AlphaFoldDB" id="A0A4Y2NBF6"/>
<accession>A0A4Y2NBF6</accession>
<evidence type="ECO:0000313" key="4">
    <source>
        <dbReference type="Proteomes" id="UP000499080"/>
    </source>
</evidence>
<dbReference type="SUPFAM" id="SSF47576">
    <property type="entry name" value="Calponin-homology domain, CH-domain"/>
    <property type="match status" value="1"/>
</dbReference>
<evidence type="ECO:0000313" key="1">
    <source>
        <dbReference type="EMBL" id="GBN35156.1"/>
    </source>
</evidence>
<dbReference type="EMBL" id="BGPR01008659">
    <property type="protein sequence ID" value="GBN35191.1"/>
    <property type="molecule type" value="Genomic_DNA"/>
</dbReference>
<name>A0A4Y2NBF6_ARAVE</name>
<dbReference type="PROSITE" id="PS00019">
    <property type="entry name" value="ACTININ_1"/>
    <property type="match status" value="1"/>
</dbReference>
<comment type="caution">
    <text evidence="1">The sequence shown here is derived from an EMBL/GenBank/DDBJ whole genome shotgun (WGS) entry which is preliminary data.</text>
</comment>
<gene>
    <name evidence="1" type="ORF">AVEN_103239_1</name>
    <name evidence="2" type="ORF">AVEN_14624_1</name>
    <name evidence="3" type="ORF">AVEN_152712_1</name>
</gene>
<dbReference type="EMBL" id="BGPR01008651">
    <property type="protein sequence ID" value="GBN35156.1"/>
    <property type="molecule type" value="Genomic_DNA"/>
</dbReference>